<evidence type="ECO:0000313" key="2">
    <source>
        <dbReference type="EMBL" id="OGF38227.1"/>
    </source>
</evidence>
<dbReference type="CDD" id="cd10911">
    <property type="entry name" value="PIN_LabA"/>
    <property type="match status" value="1"/>
</dbReference>
<dbReference type="Gene3D" id="3.40.50.1010">
    <property type="entry name" value="5'-nuclease"/>
    <property type="match status" value="1"/>
</dbReference>
<dbReference type="PANTHER" id="PTHR35458:SF8">
    <property type="entry name" value="SLR0650 PROTEIN"/>
    <property type="match status" value="1"/>
</dbReference>
<accession>A0A1F5TH24</accession>
<dbReference type="GO" id="GO:0004540">
    <property type="term" value="F:RNA nuclease activity"/>
    <property type="evidence" value="ECO:0007669"/>
    <property type="project" value="InterPro"/>
</dbReference>
<name>A0A1F5TH24_9BACT</name>
<protein>
    <recommendedName>
        <fullName evidence="1">NYN domain-containing protein</fullName>
    </recommendedName>
</protein>
<gene>
    <name evidence="2" type="ORF">A2482_05245</name>
</gene>
<dbReference type="InterPro" id="IPR021139">
    <property type="entry name" value="NYN"/>
</dbReference>
<evidence type="ECO:0000259" key="1">
    <source>
        <dbReference type="Pfam" id="PF01936"/>
    </source>
</evidence>
<dbReference type="EMBL" id="MFGM01000004">
    <property type="protein sequence ID" value="OGF38227.1"/>
    <property type="molecule type" value="Genomic_DNA"/>
</dbReference>
<reference evidence="2 3" key="1">
    <citation type="journal article" date="2016" name="Nat. Commun.">
        <title>Thousands of microbial genomes shed light on interconnected biogeochemical processes in an aquifer system.</title>
        <authorList>
            <person name="Anantharaman K."/>
            <person name="Brown C.T."/>
            <person name="Hug L.A."/>
            <person name="Sharon I."/>
            <person name="Castelle C.J."/>
            <person name="Probst A.J."/>
            <person name="Thomas B.C."/>
            <person name="Singh A."/>
            <person name="Wilkins M.J."/>
            <person name="Karaoz U."/>
            <person name="Brodie E.L."/>
            <person name="Williams K.H."/>
            <person name="Hubbard S.S."/>
            <person name="Banfield J.F."/>
        </authorList>
    </citation>
    <scope>NUCLEOTIDE SEQUENCE [LARGE SCALE GENOMIC DNA]</scope>
</reference>
<feature type="domain" description="NYN" evidence="1">
    <location>
        <begin position="13"/>
        <end position="134"/>
    </location>
</feature>
<dbReference type="Pfam" id="PF01936">
    <property type="entry name" value="NYN"/>
    <property type="match status" value="1"/>
</dbReference>
<dbReference type="Proteomes" id="UP000178656">
    <property type="component" value="Unassembled WGS sequence"/>
</dbReference>
<dbReference type="InterPro" id="IPR047140">
    <property type="entry name" value="LabA"/>
</dbReference>
<sequence>MDSKSKTEKNYAFIDGQNLYLAIKQLGWKLDYKRFRIYLLEKYQVQKAYIFMGFMPTNQELYNFLQTVGFVLIFKPLLSDGRGVVKGNCDAELVLQVMIDYEDYEKALIITGDGDFYCLVQYLGNNDKLLRVLAPTLNNCSELLTKVAGNKVAFVADLKQKLEYKRKEPHKDETL</sequence>
<organism evidence="2 3">
    <name type="scientific">Candidatus Falkowbacteria bacterium RIFOXYC2_FULL_48_21</name>
    <dbReference type="NCBI Taxonomy" id="1798005"/>
    <lineage>
        <taxon>Bacteria</taxon>
        <taxon>Candidatus Falkowiibacteriota</taxon>
    </lineage>
</organism>
<dbReference type="PANTHER" id="PTHR35458">
    <property type="entry name" value="SLR0755 PROTEIN"/>
    <property type="match status" value="1"/>
</dbReference>
<proteinExistence type="predicted"/>
<dbReference type="AlphaFoldDB" id="A0A1F5TH24"/>
<comment type="caution">
    <text evidence="2">The sequence shown here is derived from an EMBL/GenBank/DDBJ whole genome shotgun (WGS) entry which is preliminary data.</text>
</comment>
<evidence type="ECO:0000313" key="3">
    <source>
        <dbReference type="Proteomes" id="UP000178656"/>
    </source>
</evidence>